<protein>
    <recommendedName>
        <fullName evidence="4">DUF5050 domain-containing protein</fullName>
    </recommendedName>
</protein>
<dbReference type="OrthoDB" id="61520at2"/>
<proteinExistence type="predicted"/>
<comment type="caution">
    <text evidence="2">The sequence shown here is derived from an EMBL/GenBank/DDBJ whole genome shotgun (WGS) entry which is preliminary data.</text>
</comment>
<dbReference type="EMBL" id="RLIH01000018">
    <property type="protein sequence ID" value="RVU53989.1"/>
    <property type="molecule type" value="Genomic_DNA"/>
</dbReference>
<feature type="signal peptide" evidence="1">
    <location>
        <begin position="1"/>
        <end position="26"/>
    </location>
</feature>
<keyword evidence="1" id="KW-0732">Signal</keyword>
<feature type="chain" id="PRO_5039588276" description="DUF5050 domain-containing protein" evidence="1">
    <location>
        <begin position="27"/>
        <end position="376"/>
    </location>
</feature>
<evidence type="ECO:0000256" key="1">
    <source>
        <dbReference type="SAM" id="SignalP"/>
    </source>
</evidence>
<dbReference type="AlphaFoldDB" id="A0A437S4Q1"/>
<dbReference type="SUPFAM" id="SSF82171">
    <property type="entry name" value="DPP6 N-terminal domain-like"/>
    <property type="match status" value="1"/>
</dbReference>
<dbReference type="RefSeq" id="WP_127725254.1">
    <property type="nucleotide sequence ID" value="NZ_RLIH01000018.1"/>
</dbReference>
<evidence type="ECO:0000313" key="3">
    <source>
        <dbReference type="Proteomes" id="UP000288812"/>
    </source>
</evidence>
<name>A0A437S4Q1_9FIRM</name>
<evidence type="ECO:0008006" key="4">
    <source>
        <dbReference type="Google" id="ProtNLM"/>
    </source>
</evidence>
<reference evidence="2 3" key="1">
    <citation type="submission" date="2018-11" db="EMBL/GenBank/DDBJ databases">
        <title>Genome sequencing and assembly of Anaerosphaera sp. nov., GS7-6-2.</title>
        <authorList>
            <person name="Rettenmaier R."/>
            <person name="Liebl W."/>
            <person name="Zverlov V."/>
        </authorList>
    </citation>
    <scope>NUCLEOTIDE SEQUENCE [LARGE SCALE GENOMIC DNA]</scope>
    <source>
        <strain evidence="2 3">GS7-6-2</strain>
    </source>
</reference>
<evidence type="ECO:0000313" key="2">
    <source>
        <dbReference type="EMBL" id="RVU53989.1"/>
    </source>
</evidence>
<gene>
    <name evidence="2" type="ORF">EF514_09745</name>
</gene>
<dbReference type="Proteomes" id="UP000288812">
    <property type="component" value="Unassembled WGS sequence"/>
</dbReference>
<keyword evidence="3" id="KW-1185">Reference proteome</keyword>
<sequence length="376" mass="43481">MKKIKRFTTLAIAGVLLSGFARQVSAQGNTVTLPTFDVTLNGQKVENEYSEYPLIVYKDITYFPMTYNTTRFLGVETNWSDTEGLDIKKTGVTGEFDDYKSETKNVESYEVSIPTFKITVNGKVIDNSKEEYPLLVFRDVTYFPMTWRFSVDEFGWDYNYTEGAGLVIKSTVKKAEEKKVEEKKETKTEDEYKDHSKAVFYNGYYYVVKTNGKDYRLFKENLVGQESKTVSDKEIKDIVQDGNKLYFQADNTVYYYDMDKAEVKTELSNATVKDGKIVSLEKDIYWVNAKDGELYSKDSKKLNEGATVNTLEKKDNYVVVTFNDDKDAKYKLLVFDKEGKEVYKLEDPVEDIKIKDNELTFLNKKTDKTQSIKLDR</sequence>
<organism evidence="2 3">
    <name type="scientific">Anaerosphaera multitolerans</name>
    <dbReference type="NCBI Taxonomy" id="2487351"/>
    <lineage>
        <taxon>Bacteria</taxon>
        <taxon>Bacillati</taxon>
        <taxon>Bacillota</taxon>
        <taxon>Tissierellia</taxon>
        <taxon>Tissierellales</taxon>
        <taxon>Peptoniphilaceae</taxon>
        <taxon>Anaerosphaera</taxon>
    </lineage>
</organism>
<accession>A0A437S4Q1</accession>